<dbReference type="EMBL" id="JAQQFN010000023">
    <property type="protein sequence ID" value="MFL9886793.1"/>
    <property type="molecule type" value="Genomic_DNA"/>
</dbReference>
<protein>
    <submittedName>
        <fullName evidence="1">DUF1173 family protein</fullName>
    </submittedName>
</protein>
<gene>
    <name evidence="1" type="ORF">PQR66_27390</name>
</gene>
<dbReference type="InterPro" id="IPR009553">
    <property type="entry name" value="DUF1173"/>
</dbReference>
<organism evidence="1 2">
    <name type="scientific">Paraburkholderia agricolaris</name>
    <dbReference type="NCBI Taxonomy" id="2152888"/>
    <lineage>
        <taxon>Bacteria</taxon>
        <taxon>Pseudomonadati</taxon>
        <taxon>Pseudomonadota</taxon>
        <taxon>Betaproteobacteria</taxon>
        <taxon>Burkholderiales</taxon>
        <taxon>Burkholderiaceae</taxon>
        <taxon>Paraburkholderia</taxon>
    </lineage>
</organism>
<dbReference type="Pfam" id="PF06666">
    <property type="entry name" value="DUF1173"/>
    <property type="match status" value="1"/>
</dbReference>
<evidence type="ECO:0000313" key="1">
    <source>
        <dbReference type="EMBL" id="MFL9886793.1"/>
    </source>
</evidence>
<proteinExistence type="predicted"/>
<comment type="caution">
    <text evidence="1">The sequence shown here is derived from an EMBL/GenBank/DDBJ whole genome shotgun (WGS) entry which is preliminary data.</text>
</comment>
<dbReference type="RefSeq" id="WP_408330550.1">
    <property type="nucleotide sequence ID" value="NZ_JAQQFH010000015.1"/>
</dbReference>
<evidence type="ECO:0000313" key="2">
    <source>
        <dbReference type="Proteomes" id="UP001629249"/>
    </source>
</evidence>
<name>A0ABW8ZVD5_9BURK</name>
<reference evidence="1 2" key="1">
    <citation type="journal article" date="2024" name="Chem. Sci.">
        <title>Discovery of megapolipeptins by genome mining of a Burkholderiales bacteria collection.</title>
        <authorList>
            <person name="Paulo B.S."/>
            <person name="Recchia M.J.J."/>
            <person name="Lee S."/>
            <person name="Fergusson C.H."/>
            <person name="Romanowski S.B."/>
            <person name="Hernandez A."/>
            <person name="Krull N."/>
            <person name="Liu D.Y."/>
            <person name="Cavanagh H."/>
            <person name="Bos A."/>
            <person name="Gray C.A."/>
            <person name="Murphy B.T."/>
            <person name="Linington R.G."/>
            <person name="Eustaquio A.S."/>
        </authorList>
    </citation>
    <scope>NUCLEOTIDE SEQUENCE [LARGE SCALE GENOMIC DNA]</scope>
    <source>
        <strain evidence="1 2">RL16-012-BIC-B</strain>
    </source>
</reference>
<accession>A0ABW8ZVD5</accession>
<dbReference type="Proteomes" id="UP001629249">
    <property type="component" value="Unassembled WGS sequence"/>
</dbReference>
<keyword evidence="2" id="KW-1185">Reference proteome</keyword>
<sequence>MPNVSFDNAEHPLSDVQENPARYVSRLERAKVTPGYAICLCVAHPEPLRLVIRRYGKFCHLAGWPEDGHRHFSGSAGQSACVFYKGPETQSPAGGGDTSAAIIVTPAGINAKLDIALTQREVSSGTQPNPAAGKPATSRRAATLYAFLQALWIASGLNRWNGLATSRHWGACNAMLLTELGDAVVNGEPAQKALHVMRRYEEADRAAINAEFDGFLDGISVAGATNRRGLIVGEINELARTQYGYALSLRQSARKYYGSNDLITHAEKTFPHAWRALGDRSARVVAILLVERTSKGHLRLVDLAAMLCSNAFIPCDSIHEVALANRLVEEHRAFEKPMRTAKGDDMLPDFELTDTPQRYHIEVYGMNGLPTYEERKQAKRELRRQRGIPSVEWDVDRTPVSQILLPPAR</sequence>